<proteinExistence type="inferred from homology"/>
<accession>A0A917XB24</accession>
<dbReference type="InterPro" id="IPR001708">
    <property type="entry name" value="YidC/ALB3/OXA1/COX18"/>
</dbReference>
<dbReference type="GO" id="GO:0032977">
    <property type="term" value="F:membrane insertase activity"/>
    <property type="evidence" value="ECO:0007669"/>
    <property type="project" value="InterPro"/>
</dbReference>
<gene>
    <name evidence="20" type="primary">yidC</name>
    <name evidence="20" type="ORF">GCM10011578_026350</name>
</gene>
<dbReference type="Pfam" id="PF02096">
    <property type="entry name" value="60KD_IMP"/>
    <property type="match status" value="1"/>
</dbReference>
<keyword evidence="8 18" id="KW-1133">Transmembrane helix</keyword>
<reference evidence="20" key="2">
    <citation type="submission" date="2020-09" db="EMBL/GenBank/DDBJ databases">
        <authorList>
            <person name="Sun Q."/>
            <person name="Zhou Y."/>
        </authorList>
    </citation>
    <scope>NUCLEOTIDE SEQUENCE</scope>
    <source>
        <strain evidence="20">CGMCC 4.7110</strain>
    </source>
</reference>
<evidence type="ECO:0000256" key="3">
    <source>
        <dbReference type="ARBA" id="ARBA00015325"/>
    </source>
</evidence>
<keyword evidence="9 18" id="KW-0472">Membrane</keyword>
<evidence type="ECO:0000256" key="9">
    <source>
        <dbReference type="ARBA" id="ARBA00023136"/>
    </source>
</evidence>
<dbReference type="NCBIfam" id="NF002350">
    <property type="entry name" value="PRK01315.1"/>
    <property type="match status" value="1"/>
</dbReference>
<comment type="similarity">
    <text evidence="2">Belongs to the OXA1/ALB3/YidC family. Type 1 subfamily.</text>
</comment>
<evidence type="ECO:0000256" key="12">
    <source>
        <dbReference type="ARBA" id="ARBA00026028"/>
    </source>
</evidence>
<dbReference type="EMBL" id="BMML01000005">
    <property type="protein sequence ID" value="GGN03481.1"/>
    <property type="molecule type" value="Genomic_DNA"/>
</dbReference>
<comment type="subcellular location">
    <subcellularLocation>
        <location evidence="1">Cell membrane</location>
        <topology evidence="1">Multi-pass membrane protein</topology>
    </subcellularLocation>
    <subcellularLocation>
        <location evidence="16">Membrane</location>
        <topology evidence="16">Multi-pass membrane protein</topology>
    </subcellularLocation>
</comment>
<comment type="caution">
    <text evidence="20">The sequence shown here is derived from an EMBL/GenBank/DDBJ whole genome shotgun (WGS) entry which is preliminary data.</text>
</comment>
<evidence type="ECO:0000256" key="11">
    <source>
        <dbReference type="ARBA" id="ARBA00025034"/>
    </source>
</evidence>
<feature type="compositionally biased region" description="Polar residues" evidence="17">
    <location>
        <begin position="416"/>
        <end position="428"/>
    </location>
</feature>
<dbReference type="InterPro" id="IPR047196">
    <property type="entry name" value="YidC_ALB_C"/>
</dbReference>
<evidence type="ECO:0000256" key="5">
    <source>
        <dbReference type="ARBA" id="ARBA00022475"/>
    </source>
</evidence>
<protein>
    <recommendedName>
        <fullName evidence="3">Membrane protein insertase YidC</fullName>
    </recommendedName>
    <alternativeName>
        <fullName evidence="15">Foldase YidC</fullName>
    </alternativeName>
    <alternativeName>
        <fullName evidence="14">Membrane integrase YidC</fullName>
    </alternativeName>
    <alternativeName>
        <fullName evidence="13">Membrane protein YidC</fullName>
    </alternativeName>
</protein>
<reference evidence="20" key="1">
    <citation type="journal article" date="2014" name="Int. J. Syst. Evol. Microbiol.">
        <title>Complete genome sequence of Corynebacterium casei LMG S-19264T (=DSM 44701T), isolated from a smear-ripened cheese.</title>
        <authorList>
            <consortium name="US DOE Joint Genome Institute (JGI-PGF)"/>
            <person name="Walter F."/>
            <person name="Albersmeier A."/>
            <person name="Kalinowski J."/>
            <person name="Ruckert C."/>
        </authorList>
    </citation>
    <scope>NUCLEOTIDE SEQUENCE</scope>
    <source>
        <strain evidence="20">CGMCC 4.7110</strain>
    </source>
</reference>
<dbReference type="RefSeq" id="WP_189262848.1">
    <property type="nucleotide sequence ID" value="NZ_BMML01000005.1"/>
</dbReference>
<dbReference type="PANTHER" id="PTHR12428">
    <property type="entry name" value="OXA1"/>
    <property type="match status" value="1"/>
</dbReference>
<dbReference type="GO" id="GO:0051205">
    <property type="term" value="P:protein insertion into membrane"/>
    <property type="evidence" value="ECO:0007669"/>
    <property type="project" value="TreeGrafter"/>
</dbReference>
<feature type="region of interest" description="Disordered" evidence="17">
    <location>
        <begin position="344"/>
        <end position="442"/>
    </location>
</feature>
<evidence type="ECO:0000256" key="13">
    <source>
        <dbReference type="ARBA" id="ARBA00031538"/>
    </source>
</evidence>
<evidence type="ECO:0000256" key="1">
    <source>
        <dbReference type="ARBA" id="ARBA00004651"/>
    </source>
</evidence>
<sequence>MDTIASLFSFITTPVSWVIVQFHSVYGKIFGPDTGWAWGLSIVSLVILIRICLIPLFVKQIKATRAMQTLQPEMKKIQERYKNDKQRQSEEMMKLYKESGTNPLSSCLPILAQSPFFFALYHVLNGIATGTTIGVINESLLNSARKAHIFGAPLAAKFTDGSAKVEALGASLTDVRVVTAVMIVLMSASQFYTQRQLMTKNVDTTVKTPFMQQQKMLMYVFPVMFAVFGINFPVGVLVYWLTTNVWTMGQQMYVIRNNPTPGSKAQAAYLERLTSHVTHHGKTRRRSEKTIVKAIVAKGRDRNEFERTFINALTKAGLTAQADGTVVKGEAQAVAQTEDGITAAGAAKRQQPKRQSKAQRQSGGPKAAGDSTSASSDSASSDSSVSDSSASAEPTSLEKSDEPQDAKPAAQQAPKSGSNGRSRAQSGQRKGGPQRPKSPSKK</sequence>
<dbReference type="PANTHER" id="PTHR12428:SF65">
    <property type="entry name" value="CYTOCHROME C OXIDASE ASSEMBLY PROTEIN COX18, MITOCHONDRIAL"/>
    <property type="match status" value="1"/>
</dbReference>
<feature type="compositionally biased region" description="Low complexity" evidence="17">
    <location>
        <begin position="406"/>
        <end position="415"/>
    </location>
</feature>
<feature type="domain" description="Membrane insertase YidC/Oxa/ALB C-terminal" evidence="19">
    <location>
        <begin position="38"/>
        <end position="255"/>
    </location>
</feature>
<dbReference type="GO" id="GO:0015031">
    <property type="term" value="P:protein transport"/>
    <property type="evidence" value="ECO:0007669"/>
    <property type="project" value="UniProtKB-KW"/>
</dbReference>
<evidence type="ECO:0000313" key="21">
    <source>
        <dbReference type="Proteomes" id="UP000653411"/>
    </source>
</evidence>
<feature type="compositionally biased region" description="Low complexity" evidence="17">
    <location>
        <begin position="367"/>
        <end position="392"/>
    </location>
</feature>
<evidence type="ECO:0000256" key="6">
    <source>
        <dbReference type="ARBA" id="ARBA00022692"/>
    </source>
</evidence>
<evidence type="ECO:0000256" key="16">
    <source>
        <dbReference type="RuleBase" id="RU003945"/>
    </source>
</evidence>
<name>A0A917XB24_9ACTN</name>
<dbReference type="Proteomes" id="UP000653411">
    <property type="component" value="Unassembled WGS sequence"/>
</dbReference>
<evidence type="ECO:0000313" key="20">
    <source>
        <dbReference type="EMBL" id="GGN03481.1"/>
    </source>
</evidence>
<dbReference type="NCBIfam" id="TIGR03592">
    <property type="entry name" value="yidC_oxa1_cterm"/>
    <property type="match status" value="1"/>
</dbReference>
<feature type="compositionally biased region" description="Basic and acidic residues" evidence="17">
    <location>
        <begin position="396"/>
        <end position="405"/>
    </location>
</feature>
<comment type="function">
    <text evidence="11">Required for the insertion and/or proper folding and/or complex formation of integral membrane proteins into the membrane. Involved in integration of membrane proteins that insert both dependently and independently of the Sec translocase complex, as well as at least some lipoproteins. Aids folding of multispanning membrane proteins.</text>
</comment>
<organism evidence="20 21">
    <name type="scientific">Streptomyces fuscichromogenes</name>
    <dbReference type="NCBI Taxonomy" id="1324013"/>
    <lineage>
        <taxon>Bacteria</taxon>
        <taxon>Bacillati</taxon>
        <taxon>Actinomycetota</taxon>
        <taxon>Actinomycetes</taxon>
        <taxon>Kitasatosporales</taxon>
        <taxon>Streptomycetaceae</taxon>
        <taxon>Streptomyces</taxon>
    </lineage>
</organism>
<evidence type="ECO:0000256" key="4">
    <source>
        <dbReference type="ARBA" id="ARBA00022448"/>
    </source>
</evidence>
<keyword evidence="7" id="KW-0653">Protein transport</keyword>
<evidence type="ECO:0000256" key="10">
    <source>
        <dbReference type="ARBA" id="ARBA00023186"/>
    </source>
</evidence>
<evidence type="ECO:0000256" key="18">
    <source>
        <dbReference type="SAM" id="Phobius"/>
    </source>
</evidence>
<dbReference type="InterPro" id="IPR028055">
    <property type="entry name" value="YidC/Oxa/ALB_C"/>
</dbReference>
<keyword evidence="6 16" id="KW-0812">Transmembrane</keyword>
<evidence type="ECO:0000256" key="2">
    <source>
        <dbReference type="ARBA" id="ARBA00010527"/>
    </source>
</evidence>
<dbReference type="GO" id="GO:0005886">
    <property type="term" value="C:plasma membrane"/>
    <property type="evidence" value="ECO:0007669"/>
    <property type="project" value="UniProtKB-SubCell"/>
</dbReference>
<evidence type="ECO:0000256" key="15">
    <source>
        <dbReference type="ARBA" id="ARBA00033342"/>
    </source>
</evidence>
<dbReference type="CDD" id="cd20070">
    <property type="entry name" value="5TM_YidC_Alb3"/>
    <property type="match status" value="1"/>
</dbReference>
<keyword evidence="5" id="KW-1003">Cell membrane</keyword>
<keyword evidence="10" id="KW-0143">Chaperone</keyword>
<evidence type="ECO:0000256" key="8">
    <source>
        <dbReference type="ARBA" id="ARBA00022989"/>
    </source>
</evidence>
<feature type="transmembrane region" description="Helical" evidence="18">
    <location>
        <begin position="36"/>
        <end position="58"/>
    </location>
</feature>
<feature type="transmembrane region" description="Helical" evidence="18">
    <location>
        <begin position="217"/>
        <end position="241"/>
    </location>
</feature>
<evidence type="ECO:0000256" key="14">
    <source>
        <dbReference type="ARBA" id="ARBA00033245"/>
    </source>
</evidence>
<keyword evidence="4" id="KW-0813">Transport</keyword>
<feature type="transmembrane region" description="Helical" evidence="18">
    <location>
        <begin position="7"/>
        <end position="24"/>
    </location>
</feature>
<evidence type="ECO:0000256" key="7">
    <source>
        <dbReference type="ARBA" id="ARBA00022927"/>
    </source>
</evidence>
<dbReference type="AlphaFoldDB" id="A0A917XB24"/>
<evidence type="ECO:0000256" key="17">
    <source>
        <dbReference type="SAM" id="MobiDB-lite"/>
    </source>
</evidence>
<comment type="subunit">
    <text evidence="12">Interacts with the Sec translocase complex via SecD. Specifically interacts with transmembrane segments of nascent integral membrane proteins during membrane integration.</text>
</comment>
<evidence type="ECO:0000259" key="19">
    <source>
        <dbReference type="Pfam" id="PF02096"/>
    </source>
</evidence>
<keyword evidence="21" id="KW-1185">Reference proteome</keyword>